<dbReference type="PANTHER" id="PTHR35370:SF1">
    <property type="entry name" value="TYPE VI SECRETION SYSTEM COMPONENT TSSF1"/>
    <property type="match status" value="1"/>
</dbReference>
<dbReference type="PANTHER" id="PTHR35370">
    <property type="entry name" value="CYTOPLASMIC PROTEIN-RELATED-RELATED"/>
    <property type="match status" value="1"/>
</dbReference>
<evidence type="ECO:0000313" key="1">
    <source>
        <dbReference type="EMBL" id="ARN20675.1"/>
    </source>
</evidence>
<proteinExistence type="predicted"/>
<evidence type="ECO:0000313" key="2">
    <source>
        <dbReference type="Proteomes" id="UP000193427"/>
    </source>
</evidence>
<dbReference type="Proteomes" id="UP000193427">
    <property type="component" value="Chromosome"/>
</dbReference>
<dbReference type="KEGG" id="rgu:A4W93_12645"/>
<protein>
    <submittedName>
        <fullName evidence="1">Type VI secretion system protein ImpG</fullName>
    </submittedName>
</protein>
<dbReference type="OrthoDB" id="9763676at2"/>
<name>A0A1W6L8P4_9BURK</name>
<dbReference type="STRING" id="946333.A4W93_12645"/>
<reference evidence="1 2" key="1">
    <citation type="submission" date="2016-04" db="EMBL/GenBank/DDBJ databases">
        <title>Complete genome sequence of natural rubber-degrading, novel Gram-negative bacterium, Rhizobacter gummiphilus strain NS21.</title>
        <authorList>
            <person name="Tabata M."/>
            <person name="Kasai D."/>
            <person name="Fukuda M."/>
        </authorList>
    </citation>
    <scope>NUCLEOTIDE SEQUENCE [LARGE SCALE GENOMIC DNA]</scope>
    <source>
        <strain evidence="1 2">NS21</strain>
    </source>
</reference>
<dbReference type="Pfam" id="PF05947">
    <property type="entry name" value="T6SS_TssF"/>
    <property type="match status" value="1"/>
</dbReference>
<dbReference type="InterPro" id="IPR010272">
    <property type="entry name" value="T6SS_TssF"/>
</dbReference>
<dbReference type="AlphaFoldDB" id="A0A1W6L8P4"/>
<keyword evidence="2" id="KW-1185">Reference proteome</keyword>
<sequence length="621" mass="68830">MDPNLLRLYNDELAHLREVGAEFAAEFPKIAARLSMDGVEVTDPYVERLLEGFAFMSARVQLKLNAEYPQLIQHLLETVYPGFLSPVPSMMIARLRPDPLDPNLSRGFTVKRHSLLTSETVRGQNTRCEFRSAHDVTLWPVQIETVQYFTHAPDLPLSQLPSPRAVRGGLRLRLKAHGGAKFSQLGLDRLPLYISAPDDVAFRLHELLLGATHGTWIGHPSRGALQGFSDGSSVQPVGYEDDQALLPETVRGFSGYRLLQEYAAMPHRFLFVELTDLRRRLAKVDASEVEVVVLFNRGEAALESLVDAQSFALYCTPAINLFPKRLDRIQLGPGAWEHHAVPDRTRPMDYEVHTLESVTGFGTGQVAEQRFLPLYATFHEAAHRHSAYYTVLREPRLLSSKQRVEGPRSAYIGQEAFLSLVDASHAPYREEVRQLSLSALVTNRDLPTMLPGAATTWTLDTAGPAGRIETLRGPTRPVQRLARGDIGWSLVSLLTLNYLSIAGEDPARAAAALRSLLALHGPDQDVAWQKQVEGIQAVEAKTVVRRLPFPGPLTFGCGVEVVVTVDELGFQGTSAFLLGHVLDRFFARQASTNSFCETVVRSASRGEIMRNAPRIGTRTVL</sequence>
<accession>A0A1W6L8P4</accession>
<gene>
    <name evidence="1" type="ORF">A4W93_12645</name>
</gene>
<dbReference type="RefSeq" id="WP_085750954.1">
    <property type="nucleotide sequence ID" value="NZ_BSPR01000007.1"/>
</dbReference>
<organism evidence="1 2">
    <name type="scientific">Piscinibacter gummiphilus</name>
    <dbReference type="NCBI Taxonomy" id="946333"/>
    <lineage>
        <taxon>Bacteria</taxon>
        <taxon>Pseudomonadati</taxon>
        <taxon>Pseudomonadota</taxon>
        <taxon>Betaproteobacteria</taxon>
        <taxon>Burkholderiales</taxon>
        <taxon>Sphaerotilaceae</taxon>
        <taxon>Piscinibacter</taxon>
    </lineage>
</organism>
<dbReference type="PIRSF" id="PIRSF028304">
    <property type="entry name" value="UCP028304"/>
    <property type="match status" value="1"/>
</dbReference>
<dbReference type="NCBIfam" id="TIGR03359">
    <property type="entry name" value="VI_chp_6"/>
    <property type="match status" value="1"/>
</dbReference>
<dbReference type="EMBL" id="CP015118">
    <property type="protein sequence ID" value="ARN20675.1"/>
    <property type="molecule type" value="Genomic_DNA"/>
</dbReference>